<dbReference type="GO" id="GO:0000049">
    <property type="term" value="F:tRNA binding"/>
    <property type="evidence" value="ECO:0007669"/>
    <property type="project" value="UniProtKB-KW"/>
</dbReference>
<comment type="similarity">
    <text evidence="2 14">Belongs to the class-I aminoacyl-tRNA synthetase family.</text>
</comment>
<evidence type="ECO:0000256" key="1">
    <source>
        <dbReference type="ARBA" id="ARBA00004496"/>
    </source>
</evidence>
<dbReference type="Proteomes" id="UP001316803">
    <property type="component" value="Unassembled WGS sequence"/>
</dbReference>
<evidence type="ECO:0000259" key="17">
    <source>
        <dbReference type="Pfam" id="PF19303"/>
    </source>
</evidence>
<evidence type="ECO:0000256" key="4">
    <source>
        <dbReference type="ARBA" id="ARBA00022490"/>
    </source>
</evidence>
<dbReference type="PANTHER" id="PTHR45765:SF1">
    <property type="entry name" value="METHIONINE--TRNA LIGASE, CYTOPLASMIC"/>
    <property type="match status" value="1"/>
</dbReference>
<dbReference type="GO" id="GO:0005524">
    <property type="term" value="F:ATP binding"/>
    <property type="evidence" value="ECO:0007669"/>
    <property type="project" value="UniProtKB-KW"/>
</dbReference>
<dbReference type="GO" id="GO:0006431">
    <property type="term" value="P:methionyl-tRNA aminoacylation"/>
    <property type="evidence" value="ECO:0007669"/>
    <property type="project" value="InterPro"/>
</dbReference>
<proteinExistence type="inferred from homology"/>
<dbReference type="InterPro" id="IPR009080">
    <property type="entry name" value="tRNAsynth_Ia_anticodon-bd"/>
</dbReference>
<dbReference type="InterPro" id="IPR001412">
    <property type="entry name" value="aa-tRNA-synth_I_CS"/>
</dbReference>
<dbReference type="InterPro" id="IPR014729">
    <property type="entry name" value="Rossmann-like_a/b/a_fold"/>
</dbReference>
<dbReference type="PRINTS" id="PR01041">
    <property type="entry name" value="TRNASYNTHMET"/>
</dbReference>
<dbReference type="InterPro" id="IPR014758">
    <property type="entry name" value="Met-tRNA_synth"/>
</dbReference>
<dbReference type="CDD" id="cd00814">
    <property type="entry name" value="MetRS_core"/>
    <property type="match status" value="1"/>
</dbReference>
<evidence type="ECO:0000256" key="3">
    <source>
        <dbReference type="ARBA" id="ARBA00012838"/>
    </source>
</evidence>
<dbReference type="Gene3D" id="2.20.28.20">
    <property type="entry name" value="Methionyl-tRNA synthetase, Zn-domain"/>
    <property type="match status" value="1"/>
</dbReference>
<keyword evidence="7 14" id="KW-0547">Nucleotide-binding</keyword>
<evidence type="ECO:0000313" key="18">
    <source>
        <dbReference type="EMBL" id="KAK5949037.1"/>
    </source>
</evidence>
<accession>A0AAN8I1H4</accession>
<dbReference type="SUPFAM" id="SSF47323">
    <property type="entry name" value="Anticodon-binding domain of a subclass of class I aminoacyl-tRNA synthetases"/>
    <property type="match status" value="1"/>
</dbReference>
<keyword evidence="4" id="KW-0963">Cytoplasm</keyword>
<dbReference type="Pfam" id="PF09334">
    <property type="entry name" value="tRNA-synt_1g"/>
    <property type="match status" value="1"/>
</dbReference>
<dbReference type="NCBIfam" id="NF001100">
    <property type="entry name" value="PRK00133.1"/>
    <property type="match status" value="1"/>
</dbReference>
<dbReference type="InterPro" id="IPR023458">
    <property type="entry name" value="Met-tRNA_ligase_1"/>
</dbReference>
<dbReference type="InterPro" id="IPR029038">
    <property type="entry name" value="MetRS_Zn"/>
</dbReference>
<evidence type="ECO:0000256" key="12">
    <source>
        <dbReference type="ARBA" id="ARBA00030904"/>
    </source>
</evidence>
<keyword evidence="10 14" id="KW-0648">Protein biosynthesis</keyword>
<dbReference type="PANTHER" id="PTHR45765">
    <property type="entry name" value="METHIONINE--TRNA LIGASE"/>
    <property type="match status" value="1"/>
</dbReference>
<dbReference type="Gene3D" id="1.10.730.10">
    <property type="entry name" value="Isoleucyl-tRNA Synthetase, Domain 1"/>
    <property type="match status" value="1"/>
</dbReference>
<keyword evidence="19" id="KW-1185">Reference proteome</keyword>
<gene>
    <name evidence="18" type="primary">MES1</name>
    <name evidence="18" type="ORF">OHC33_009958</name>
</gene>
<dbReference type="FunFam" id="1.10.730.10:FF:000031">
    <property type="entry name" value="Putative Methionyl-tRNA synthetase"/>
    <property type="match status" value="1"/>
</dbReference>
<dbReference type="Pfam" id="PF19303">
    <property type="entry name" value="Anticodon_3"/>
    <property type="match status" value="1"/>
</dbReference>
<evidence type="ECO:0000256" key="11">
    <source>
        <dbReference type="ARBA" id="ARBA00023146"/>
    </source>
</evidence>
<evidence type="ECO:0000256" key="8">
    <source>
        <dbReference type="ARBA" id="ARBA00022840"/>
    </source>
</evidence>
<dbReference type="GO" id="GO:0004825">
    <property type="term" value="F:methionine-tRNA ligase activity"/>
    <property type="evidence" value="ECO:0007669"/>
    <property type="project" value="UniProtKB-EC"/>
</dbReference>
<organism evidence="18 19">
    <name type="scientific">Knufia fluminis</name>
    <dbReference type="NCBI Taxonomy" id="191047"/>
    <lineage>
        <taxon>Eukaryota</taxon>
        <taxon>Fungi</taxon>
        <taxon>Dikarya</taxon>
        <taxon>Ascomycota</taxon>
        <taxon>Pezizomycotina</taxon>
        <taxon>Eurotiomycetes</taxon>
        <taxon>Chaetothyriomycetidae</taxon>
        <taxon>Chaetothyriales</taxon>
        <taxon>Trichomeriaceae</taxon>
        <taxon>Knufia</taxon>
    </lineage>
</organism>
<feature type="compositionally biased region" description="Basic and acidic residues" evidence="15">
    <location>
        <begin position="574"/>
        <end position="598"/>
    </location>
</feature>
<keyword evidence="5" id="KW-0820">tRNA-binding</keyword>
<dbReference type="GO" id="GO:0005829">
    <property type="term" value="C:cytosol"/>
    <property type="evidence" value="ECO:0007669"/>
    <property type="project" value="TreeGrafter"/>
</dbReference>
<dbReference type="Gene3D" id="3.40.50.620">
    <property type="entry name" value="HUPs"/>
    <property type="match status" value="1"/>
</dbReference>
<sequence length="655" mass="73282">MATEKILPKQGQRNILITSALPYVNNTPHLGNIVGSVLSADIFSRYNKARGRQTLYVCGTDEYGTATETQALKEGVSPEELCSKYNKIHAEVYEWFEIGFDIFGRTPTKQHKEISQKIFLQLHEKGLLAEHTNKQPYCDTHHKFLADRFIEGECPHCHYDDARGDQCDKCGKLVEPLDLINPRCKVDGATPVVKETKHTYLRLDELQPKIEAWADETIKKGGWSRNAEIITRDWLKKELHERSITRDLSWGVPVPLPDYEGKVFYVWFEACIGYPSITANYTDEWEKWWRDPENVQLYQFLGKDNVPFHSVIFPGCQIGTEDKWTKLHHLSATEYLNYENGKFSKSRGIGVFGNNAKETGVPPDVWRYYLLKNRPESSDTQFEWQSFIDGNNSELLANLGNFVNRMIKLINAKFDGTIPEFDSNSLPESFNSHLEEVTNCLKEYLAEMEAVHLRAGLDKAMKLSSAGNGLIQAFKLDNALIANDPALAAAVVGTAINLIYLTSAVFEPYLPATCRSIREQVNAGFLQIPSEEDIANGWRPAYIKSGHKVGKPAYLFSRIEPKKADEWREYFGGNQEEREKKRKAEAEAAAKKAAQKEKAKAKKAQKKAGGATSVESSAKGGEDGKAAANAATEAGEDAGVTGVVDGVAQVTIPTS</sequence>
<evidence type="ECO:0000256" key="9">
    <source>
        <dbReference type="ARBA" id="ARBA00022884"/>
    </source>
</evidence>
<keyword evidence="6 14" id="KW-0436">Ligase</keyword>
<dbReference type="EC" id="6.1.1.10" evidence="3"/>
<evidence type="ECO:0000256" key="6">
    <source>
        <dbReference type="ARBA" id="ARBA00022598"/>
    </source>
</evidence>
<evidence type="ECO:0000256" key="2">
    <source>
        <dbReference type="ARBA" id="ARBA00005594"/>
    </source>
</evidence>
<comment type="subcellular location">
    <subcellularLocation>
        <location evidence="1">Cytoplasm</location>
    </subcellularLocation>
</comment>
<evidence type="ECO:0000256" key="7">
    <source>
        <dbReference type="ARBA" id="ARBA00022741"/>
    </source>
</evidence>
<evidence type="ECO:0000313" key="19">
    <source>
        <dbReference type="Proteomes" id="UP001316803"/>
    </source>
</evidence>
<comment type="caution">
    <text evidence="18">The sequence shown here is derived from an EMBL/GenBank/DDBJ whole genome shotgun (WGS) entry which is preliminary data.</text>
</comment>
<keyword evidence="8 14" id="KW-0067">ATP-binding</keyword>
<evidence type="ECO:0000256" key="13">
    <source>
        <dbReference type="ARBA" id="ARBA00047364"/>
    </source>
</evidence>
<dbReference type="FunFam" id="2.20.28.20:FF:000001">
    <property type="entry name" value="Methionine--tRNA ligase"/>
    <property type="match status" value="1"/>
</dbReference>
<keyword evidence="9" id="KW-0694">RNA-binding</keyword>
<dbReference type="CDD" id="cd07957">
    <property type="entry name" value="Anticodon_Ia_Met"/>
    <property type="match status" value="1"/>
</dbReference>
<keyword evidence="11 14" id="KW-0030">Aminoacyl-tRNA synthetase</keyword>
<dbReference type="NCBIfam" id="TIGR00398">
    <property type="entry name" value="metG"/>
    <property type="match status" value="1"/>
</dbReference>
<dbReference type="EMBL" id="JAKLMC020000040">
    <property type="protein sequence ID" value="KAK5949037.1"/>
    <property type="molecule type" value="Genomic_DNA"/>
</dbReference>
<evidence type="ECO:0000256" key="5">
    <source>
        <dbReference type="ARBA" id="ARBA00022555"/>
    </source>
</evidence>
<reference evidence="18 19" key="1">
    <citation type="submission" date="2022-12" db="EMBL/GenBank/DDBJ databases">
        <title>Genomic features and morphological characterization of a novel Knufia sp. strain isolated from spacecraft assembly facility.</title>
        <authorList>
            <person name="Teixeira M."/>
            <person name="Chander A.M."/>
            <person name="Stajich J.E."/>
            <person name="Venkateswaran K."/>
        </authorList>
    </citation>
    <scope>NUCLEOTIDE SEQUENCE [LARGE SCALE GENOMIC DNA]</scope>
    <source>
        <strain evidence="18 19">FJI-L2-BK-P2</strain>
    </source>
</reference>
<dbReference type="InterPro" id="IPR033911">
    <property type="entry name" value="MetRS_core"/>
</dbReference>
<comment type="catalytic activity">
    <reaction evidence="13">
        <text>tRNA(Met) + L-methionine + ATP = L-methionyl-tRNA(Met) + AMP + diphosphate</text>
        <dbReference type="Rhea" id="RHEA:13481"/>
        <dbReference type="Rhea" id="RHEA-COMP:9667"/>
        <dbReference type="Rhea" id="RHEA-COMP:9698"/>
        <dbReference type="ChEBI" id="CHEBI:30616"/>
        <dbReference type="ChEBI" id="CHEBI:33019"/>
        <dbReference type="ChEBI" id="CHEBI:57844"/>
        <dbReference type="ChEBI" id="CHEBI:78442"/>
        <dbReference type="ChEBI" id="CHEBI:78530"/>
        <dbReference type="ChEBI" id="CHEBI:456215"/>
        <dbReference type="EC" id="6.1.1.10"/>
    </reaction>
</comment>
<dbReference type="SUPFAM" id="SSF57770">
    <property type="entry name" value="Methionyl-tRNA synthetase (MetRS), Zn-domain"/>
    <property type="match status" value="1"/>
</dbReference>
<evidence type="ECO:0000256" key="10">
    <source>
        <dbReference type="ARBA" id="ARBA00022917"/>
    </source>
</evidence>
<evidence type="ECO:0000256" key="14">
    <source>
        <dbReference type="RuleBase" id="RU363039"/>
    </source>
</evidence>
<feature type="domain" description="Methionyl-tRNA synthetase anticodon-binding" evidence="17">
    <location>
        <begin position="433"/>
        <end position="575"/>
    </location>
</feature>
<dbReference type="PROSITE" id="PS00178">
    <property type="entry name" value="AA_TRNA_LIGASE_I"/>
    <property type="match status" value="1"/>
</dbReference>
<feature type="region of interest" description="Disordered" evidence="15">
    <location>
        <begin position="574"/>
        <end position="643"/>
    </location>
</feature>
<name>A0AAN8I1H4_9EURO</name>
<evidence type="ECO:0000259" key="16">
    <source>
        <dbReference type="Pfam" id="PF09334"/>
    </source>
</evidence>
<protein>
    <recommendedName>
        <fullName evidence="3">methionine--tRNA ligase</fullName>
        <ecNumber evidence="3">6.1.1.10</ecNumber>
    </recommendedName>
    <alternativeName>
        <fullName evidence="12">Methionyl-tRNA synthetase</fullName>
    </alternativeName>
</protein>
<dbReference type="AlphaFoldDB" id="A0AAN8I1H4"/>
<dbReference type="SUPFAM" id="SSF52374">
    <property type="entry name" value="Nucleotidylyl transferase"/>
    <property type="match status" value="1"/>
</dbReference>
<evidence type="ECO:0000256" key="15">
    <source>
        <dbReference type="SAM" id="MobiDB-lite"/>
    </source>
</evidence>
<dbReference type="InterPro" id="IPR015413">
    <property type="entry name" value="Methionyl/Leucyl_tRNA_Synth"/>
</dbReference>
<feature type="domain" description="Methionyl/Leucyl tRNA synthetase" evidence="16">
    <location>
        <begin position="15"/>
        <end position="406"/>
    </location>
</feature>
<dbReference type="GO" id="GO:0017101">
    <property type="term" value="C:aminoacyl-tRNA synthetase multienzyme complex"/>
    <property type="evidence" value="ECO:0007669"/>
    <property type="project" value="TreeGrafter"/>
</dbReference>
<dbReference type="InterPro" id="IPR041872">
    <property type="entry name" value="Anticodon_Met"/>
</dbReference>
<feature type="compositionally biased region" description="Low complexity" evidence="15">
    <location>
        <begin position="626"/>
        <end position="643"/>
    </location>
</feature>